<accession>A0A1R1PP02</accession>
<keyword evidence="2" id="KW-1185">Reference proteome</keyword>
<evidence type="ECO:0000313" key="2">
    <source>
        <dbReference type="Proteomes" id="UP000188320"/>
    </source>
</evidence>
<dbReference type="Proteomes" id="UP000188320">
    <property type="component" value="Unassembled WGS sequence"/>
</dbReference>
<organism evidence="1 2">
    <name type="scientific">Zancudomyces culisetae</name>
    <name type="common">Gut fungus</name>
    <name type="synonym">Smittium culisetae</name>
    <dbReference type="NCBI Taxonomy" id="1213189"/>
    <lineage>
        <taxon>Eukaryota</taxon>
        <taxon>Fungi</taxon>
        <taxon>Fungi incertae sedis</taxon>
        <taxon>Zoopagomycota</taxon>
        <taxon>Kickxellomycotina</taxon>
        <taxon>Harpellomycetes</taxon>
        <taxon>Harpellales</taxon>
        <taxon>Legeriomycetaceae</taxon>
        <taxon>Zancudomyces</taxon>
    </lineage>
</organism>
<sequence length="661" mass="75373">MNPWKFLLYEFSINDRNTLTFSQFKAIVKILEGYNAANQKGKLEELKALFAEEGSIDKRGKVNIIDNDAEKNRGEDLEWNLSKLWSCYAYYVLKCEGYCFTDGKYATQKLYYKGYHTHNVGLCMNLIIDNSDGSLVSKDFLKMSYERFGFGVASRAERSLELASKHFELYIENIGKDMRMMLDSKKHGSSGRIIQPEEYDNLGIMYEAANNCMDILQLKISRAKLGGKKALADKEYITKEIGEIFKTVDQIVGMLQKRNCIQMAIHLVLRLEEFLDYDNQFTNTKPKPTQLSTFSLAMLRSSEVRAHYLANFVKGFSQKLEGQATAEDTSGSLEEKQDKVTNEVVNAMLLGCANDQNIEQMCTVIRLWPDLVDIKSLFHVLVLVLKQFYRTSTGGFDHSGVKNSGYIDSKDIYGLIDRYTGIGLLNTDSIAEASSSNIQNEYMHNERQSFSEQNQHVSHGIPENKVDDSDLIFLINFLELKFFADKDILLQRQYLLKSNQFILSKLIDLLLNVVGFDLGTVVRFYKQNFIESAAILNIFVKHLVSTHGIHYAFQFVKICSFNFAQEKNYFVGTDEMCQLPASHPDSLNSRSTLDSKRNAAAFDEHDSILLSELYCPPVNPDHITRTILLRNLASSANPKDARLYSKIASFFTEKLFPLPLN</sequence>
<name>A0A1R1PP02_ZANCU</name>
<evidence type="ECO:0000313" key="1">
    <source>
        <dbReference type="EMBL" id="OMH82680.1"/>
    </source>
</evidence>
<reference evidence="2" key="1">
    <citation type="submission" date="2017-01" db="EMBL/GenBank/DDBJ databases">
        <authorList>
            <person name="Wang Y."/>
            <person name="White M."/>
            <person name="Kvist S."/>
            <person name="Moncalvo J.-M."/>
        </authorList>
    </citation>
    <scope>NUCLEOTIDE SEQUENCE [LARGE SCALE GENOMIC DNA]</scope>
    <source>
        <strain evidence="2">COL-18-3</strain>
    </source>
</reference>
<protein>
    <submittedName>
        <fullName evidence="1">Uncharacterized protein</fullName>
    </submittedName>
</protein>
<comment type="caution">
    <text evidence="1">The sequence shown here is derived from an EMBL/GenBank/DDBJ whole genome shotgun (WGS) entry which is preliminary data.</text>
</comment>
<dbReference type="EMBL" id="LSSK01000615">
    <property type="protein sequence ID" value="OMH82680.1"/>
    <property type="molecule type" value="Genomic_DNA"/>
</dbReference>
<dbReference type="AlphaFoldDB" id="A0A1R1PP02"/>
<dbReference type="OrthoDB" id="5768122at2759"/>
<proteinExistence type="predicted"/>
<gene>
    <name evidence="1" type="ORF">AX774_g3833</name>
</gene>